<dbReference type="Proteomes" id="UP000244906">
    <property type="component" value="Unassembled WGS sequence"/>
</dbReference>
<dbReference type="Gene3D" id="1.10.10.10">
    <property type="entry name" value="Winged helix-like DNA-binding domain superfamily/Winged helix DNA-binding domain"/>
    <property type="match status" value="1"/>
</dbReference>
<dbReference type="OrthoDB" id="6971749at2"/>
<organism evidence="6 7">
    <name type="scientific">Pelagibaculum spongiae</name>
    <dbReference type="NCBI Taxonomy" id="2080658"/>
    <lineage>
        <taxon>Bacteria</taxon>
        <taxon>Pseudomonadati</taxon>
        <taxon>Pseudomonadota</taxon>
        <taxon>Gammaproteobacteria</taxon>
        <taxon>Oceanospirillales</taxon>
        <taxon>Pelagibaculum</taxon>
    </lineage>
</organism>
<evidence type="ECO:0000259" key="5">
    <source>
        <dbReference type="PROSITE" id="PS50931"/>
    </source>
</evidence>
<feature type="domain" description="HTH lysR-type" evidence="5">
    <location>
        <begin position="1"/>
        <end position="58"/>
    </location>
</feature>
<dbReference type="Pfam" id="PF00126">
    <property type="entry name" value="HTH_1"/>
    <property type="match status" value="1"/>
</dbReference>
<dbReference type="CDD" id="cd05466">
    <property type="entry name" value="PBP2_LTTR_substrate"/>
    <property type="match status" value="1"/>
</dbReference>
<dbReference type="SUPFAM" id="SSF46785">
    <property type="entry name" value="Winged helix' DNA-binding domain"/>
    <property type="match status" value="1"/>
</dbReference>
<keyword evidence="7" id="KW-1185">Reference proteome</keyword>
<dbReference type="SUPFAM" id="SSF53850">
    <property type="entry name" value="Periplasmic binding protein-like II"/>
    <property type="match status" value="1"/>
</dbReference>
<keyword evidence="3" id="KW-0238">DNA-binding</keyword>
<dbReference type="RefSeq" id="WP_116688438.1">
    <property type="nucleotide sequence ID" value="NZ_CAWNYD010000009.1"/>
</dbReference>
<dbReference type="InterPro" id="IPR036388">
    <property type="entry name" value="WH-like_DNA-bd_sf"/>
</dbReference>
<name>A0A2V1GQ79_9GAMM</name>
<dbReference type="PANTHER" id="PTHR30126">
    <property type="entry name" value="HTH-TYPE TRANSCRIPTIONAL REGULATOR"/>
    <property type="match status" value="1"/>
</dbReference>
<gene>
    <name evidence="6" type="ORF">DC094_17615</name>
</gene>
<dbReference type="InterPro" id="IPR036390">
    <property type="entry name" value="WH_DNA-bd_sf"/>
</dbReference>
<comment type="caution">
    <text evidence="6">The sequence shown here is derived from an EMBL/GenBank/DDBJ whole genome shotgun (WGS) entry which is preliminary data.</text>
</comment>
<dbReference type="PROSITE" id="PS50931">
    <property type="entry name" value="HTH_LYSR"/>
    <property type="match status" value="1"/>
</dbReference>
<dbReference type="GO" id="GO:0003700">
    <property type="term" value="F:DNA-binding transcription factor activity"/>
    <property type="evidence" value="ECO:0007669"/>
    <property type="project" value="InterPro"/>
</dbReference>
<accession>A0A2V1GQ79</accession>
<dbReference type="EMBL" id="QDDL01000009">
    <property type="protein sequence ID" value="PVZ65699.1"/>
    <property type="molecule type" value="Genomic_DNA"/>
</dbReference>
<dbReference type="AlphaFoldDB" id="A0A2V1GQ79"/>
<evidence type="ECO:0000256" key="1">
    <source>
        <dbReference type="ARBA" id="ARBA00009437"/>
    </source>
</evidence>
<comment type="similarity">
    <text evidence="1">Belongs to the LysR transcriptional regulatory family.</text>
</comment>
<dbReference type="Pfam" id="PF03466">
    <property type="entry name" value="LysR_substrate"/>
    <property type="match status" value="1"/>
</dbReference>
<keyword evidence="4" id="KW-0804">Transcription</keyword>
<sequence length="311" mass="34578">MDTKWLEDFLTLAETGNFGRAAAARNITQPAFSRRIQSLEQSVGKTLIDRSASPIQLTAEGLLFRTTARNLLKHMQDGLARLHGLSDLGHQAIDFAAAHSLTHPLLPDLLQKFGDAGQLQPSRVEAINVDDSIQLLRKGKCDLLLAFSIEQLMQPPFLSLNLGQSRVIPVCAAEALPVRKGRKPALKKLKPKFSLEQQKIPWLSYISNNYLGRAINHHLSAVKPTLNLQPVVVSSLTSLLRDLAVRGEGVAWLPEYTIAEELQNGLLVPLQPKKHAIELDIVLYRSDVRLHPAAEQFWQRVNKAVEAGWQI</sequence>
<evidence type="ECO:0000313" key="6">
    <source>
        <dbReference type="EMBL" id="PVZ65699.1"/>
    </source>
</evidence>
<keyword evidence="2" id="KW-0805">Transcription regulation</keyword>
<evidence type="ECO:0000256" key="4">
    <source>
        <dbReference type="ARBA" id="ARBA00023163"/>
    </source>
</evidence>
<evidence type="ECO:0000256" key="3">
    <source>
        <dbReference type="ARBA" id="ARBA00023125"/>
    </source>
</evidence>
<dbReference type="InterPro" id="IPR005119">
    <property type="entry name" value="LysR_subst-bd"/>
</dbReference>
<proteinExistence type="inferred from homology"/>
<dbReference type="InterPro" id="IPR000847">
    <property type="entry name" value="LysR_HTH_N"/>
</dbReference>
<reference evidence="6 7" key="1">
    <citation type="submission" date="2018-04" db="EMBL/GenBank/DDBJ databases">
        <title>Thalassorhabdus spongiae gen. nov., sp. nov., isolated from a marine sponge in South-West Iceland.</title>
        <authorList>
            <person name="Knobloch S."/>
            <person name="Daussin A."/>
            <person name="Johannsson R."/>
            <person name="Marteinsson V.T."/>
        </authorList>
    </citation>
    <scope>NUCLEOTIDE SEQUENCE [LARGE SCALE GENOMIC DNA]</scope>
    <source>
        <strain evidence="6 7">Hp12</strain>
    </source>
</reference>
<dbReference type="PRINTS" id="PR00039">
    <property type="entry name" value="HTHLYSR"/>
</dbReference>
<evidence type="ECO:0000313" key="7">
    <source>
        <dbReference type="Proteomes" id="UP000244906"/>
    </source>
</evidence>
<evidence type="ECO:0000256" key="2">
    <source>
        <dbReference type="ARBA" id="ARBA00023015"/>
    </source>
</evidence>
<dbReference type="GO" id="GO:0000976">
    <property type="term" value="F:transcription cis-regulatory region binding"/>
    <property type="evidence" value="ECO:0007669"/>
    <property type="project" value="TreeGrafter"/>
</dbReference>
<protein>
    <submittedName>
        <fullName evidence="6">LysR family transcriptional regulator</fullName>
    </submittedName>
</protein>
<dbReference type="Gene3D" id="3.40.190.290">
    <property type="match status" value="1"/>
</dbReference>
<dbReference type="PANTHER" id="PTHR30126:SF2">
    <property type="entry name" value="HTH-TYPE TRANSCRIPTIONAL REGULATOR YJIE"/>
    <property type="match status" value="1"/>
</dbReference>